<feature type="compositionally biased region" description="Low complexity" evidence="1">
    <location>
        <begin position="845"/>
        <end position="855"/>
    </location>
</feature>
<evidence type="ECO:0000313" key="3">
    <source>
        <dbReference type="Proteomes" id="UP001175227"/>
    </source>
</evidence>
<feature type="compositionally biased region" description="Basic and acidic residues" evidence="1">
    <location>
        <begin position="860"/>
        <end position="875"/>
    </location>
</feature>
<proteinExistence type="predicted"/>
<feature type="compositionally biased region" description="Acidic residues" evidence="1">
    <location>
        <begin position="602"/>
        <end position="614"/>
    </location>
</feature>
<comment type="caution">
    <text evidence="2">The sequence shown here is derived from an EMBL/GenBank/DDBJ whole genome shotgun (WGS) entry which is preliminary data.</text>
</comment>
<keyword evidence="3" id="KW-1185">Reference proteome</keyword>
<feature type="region of interest" description="Disordered" evidence="1">
    <location>
        <begin position="595"/>
        <end position="615"/>
    </location>
</feature>
<evidence type="ECO:0000256" key="1">
    <source>
        <dbReference type="SAM" id="MobiDB-lite"/>
    </source>
</evidence>
<feature type="compositionally biased region" description="Basic and acidic residues" evidence="1">
    <location>
        <begin position="168"/>
        <end position="177"/>
    </location>
</feature>
<feature type="region of interest" description="Disordered" evidence="1">
    <location>
        <begin position="393"/>
        <end position="496"/>
    </location>
</feature>
<accession>A0AA39P2M2</accession>
<feature type="compositionally biased region" description="Polar residues" evidence="1">
    <location>
        <begin position="453"/>
        <end position="470"/>
    </location>
</feature>
<protein>
    <submittedName>
        <fullName evidence="2">Uncharacterized protein</fullName>
    </submittedName>
</protein>
<dbReference type="AlphaFoldDB" id="A0AA39P2M2"/>
<name>A0AA39P2M2_9AGAR</name>
<feature type="compositionally biased region" description="Basic and acidic residues" evidence="1">
    <location>
        <begin position="473"/>
        <end position="485"/>
    </location>
</feature>
<evidence type="ECO:0000313" key="2">
    <source>
        <dbReference type="EMBL" id="KAK0476416.1"/>
    </source>
</evidence>
<sequence length="1086" mass="120776">MNYSETIITRAVEWPTEIQPLSCLLDLPIPAQLVDDSCPTVSTRASPLLKELRGLLSRSSGHLSESQTEVLDVLDIVLSSVGTLRALSRMSSNDNLHATKSIWSLLIRSLVRACYVDSHALEDATFVRPRSPYVHSMMEDGHAFLLMSHLVDDIWPEKSQAGNVVSERPCDNVEGRQDGSTGYGYGESVTTSYDEESISRSTGYGWSDTSTDPTSAQSSSIPLDAHIVAYWPHQRSAVLPFLCVAGEDDIFDLMRGLLYQRCAWGVVEPVIGIILSTAGYVGRVVLGWSEEAIRDPGVLPIVHFAYADGTRTDPSIGVYDLTNPESTLKFAQFILSLRTHVEAVVRQCNQPVFKRLPWRSDTIDDEECGPEEQWEQRITNWLHSVEGCRHPFPLASPLPTLRPSLSVGAMGSRRSARTPSRAGSEPVHSHYTRPWSVDSSEDVSPEERARLLLQQSSDFSATDTMTTDSVPPTDEHRGRSQERKPKPGKRQHSSDALSCSRLGTKALQGIGPGAKLSFSSYSHDRKMAGIANVKLPAGAAGIDPRLVDEINHQLDFYEDMTRYLKPPIAHLSEIPRVDRRIKDLRKHFFEQMKDISKRNEASEQDSDDDGEVDLDSDKADLIPVEELDQEYWEIIAGSFSHLLWASVGAYTKLLGGKTHNEAEARHDWDALLNLGFVASGEVASARLLFERPLSLSRNVAVDLLKAPEPRKAKPFKDHAKALHQLCFRVQDTLLGRSLISPIYLQAKQAIDRAHEHIEEVDELFASMDVAVRTIIKRGMAEPDFGICDAILMLPVDLRCKNTEPLIRLTGTGDSLQAAKLKMLTDDQIEEQADRQTSINRKALSRSKGQSRGSKSVNSSRRGDLGSIAEEHDGLERPVQAKTPAQILSGTPANKDKTDSDEQTNGKGKDWQTPFAVTCSETCLNKPKRLPMAVINIQELLTKLLLAVLIAEYKKPSTSYKKALYQTKMYLEGSVRYLASLGITNRAVFGLATNGVQGAILMAWFSEITSTVYIVERNLRTFDISSPIQVYHFVTVLLRLRRDSDTKLKELVEKVVGEDAFVQTTWTKTAQYERYPVEDQENIASAV</sequence>
<gene>
    <name evidence="2" type="ORF">IW261DRAFT_1491126</name>
</gene>
<reference evidence="2" key="1">
    <citation type="submission" date="2023-06" db="EMBL/GenBank/DDBJ databases">
        <authorList>
            <consortium name="Lawrence Berkeley National Laboratory"/>
            <person name="Ahrendt S."/>
            <person name="Sahu N."/>
            <person name="Indic B."/>
            <person name="Wong-Bajracharya J."/>
            <person name="Merenyi Z."/>
            <person name="Ke H.-M."/>
            <person name="Monk M."/>
            <person name="Kocsube S."/>
            <person name="Drula E."/>
            <person name="Lipzen A."/>
            <person name="Balint B."/>
            <person name="Henrissat B."/>
            <person name="Andreopoulos B."/>
            <person name="Martin F.M."/>
            <person name="Harder C.B."/>
            <person name="Rigling D."/>
            <person name="Ford K.L."/>
            <person name="Foster G.D."/>
            <person name="Pangilinan J."/>
            <person name="Papanicolaou A."/>
            <person name="Barry K."/>
            <person name="LaButti K."/>
            <person name="Viragh M."/>
            <person name="Koriabine M."/>
            <person name="Yan M."/>
            <person name="Riley R."/>
            <person name="Champramary S."/>
            <person name="Plett K.L."/>
            <person name="Tsai I.J."/>
            <person name="Slot J."/>
            <person name="Sipos G."/>
            <person name="Plett J."/>
            <person name="Nagy L.G."/>
            <person name="Grigoriev I.V."/>
        </authorList>
    </citation>
    <scope>NUCLEOTIDE SEQUENCE</scope>
    <source>
        <strain evidence="2">ICMP 16352</strain>
    </source>
</reference>
<organism evidence="2 3">
    <name type="scientific">Armillaria novae-zelandiae</name>
    <dbReference type="NCBI Taxonomy" id="153914"/>
    <lineage>
        <taxon>Eukaryota</taxon>
        <taxon>Fungi</taxon>
        <taxon>Dikarya</taxon>
        <taxon>Basidiomycota</taxon>
        <taxon>Agaricomycotina</taxon>
        <taxon>Agaricomycetes</taxon>
        <taxon>Agaricomycetidae</taxon>
        <taxon>Agaricales</taxon>
        <taxon>Marasmiineae</taxon>
        <taxon>Physalacriaceae</taxon>
        <taxon>Armillaria</taxon>
    </lineage>
</organism>
<dbReference type="Proteomes" id="UP001175227">
    <property type="component" value="Unassembled WGS sequence"/>
</dbReference>
<feature type="region of interest" description="Disordered" evidence="1">
    <location>
        <begin position="162"/>
        <end position="196"/>
    </location>
</feature>
<dbReference type="EMBL" id="JAUEPR010000020">
    <property type="protein sequence ID" value="KAK0476416.1"/>
    <property type="molecule type" value="Genomic_DNA"/>
</dbReference>
<feature type="region of interest" description="Disordered" evidence="1">
    <location>
        <begin position="828"/>
        <end position="910"/>
    </location>
</feature>